<gene>
    <name evidence="1" type="ORF">FRX31_020721</name>
</gene>
<dbReference type="AlphaFoldDB" id="A0A7J6VZR8"/>
<comment type="caution">
    <text evidence="1">The sequence shown here is derived from an EMBL/GenBank/DDBJ whole genome shotgun (WGS) entry which is preliminary data.</text>
</comment>
<dbReference type="Proteomes" id="UP000554482">
    <property type="component" value="Unassembled WGS sequence"/>
</dbReference>
<proteinExistence type="predicted"/>
<evidence type="ECO:0000313" key="2">
    <source>
        <dbReference type="Proteomes" id="UP000554482"/>
    </source>
</evidence>
<keyword evidence="2" id="KW-1185">Reference proteome</keyword>
<reference evidence="1 2" key="1">
    <citation type="submission" date="2020-06" db="EMBL/GenBank/DDBJ databases">
        <title>Transcriptomic and genomic resources for Thalictrum thalictroides and T. hernandezii: Facilitating candidate gene discovery in an emerging model plant lineage.</title>
        <authorList>
            <person name="Arias T."/>
            <person name="Riano-Pachon D.M."/>
            <person name="Di Stilio V.S."/>
        </authorList>
    </citation>
    <scope>NUCLEOTIDE SEQUENCE [LARGE SCALE GENOMIC DNA]</scope>
    <source>
        <strain evidence="2">cv. WT478/WT964</strain>
        <tissue evidence="1">Leaves</tissue>
    </source>
</reference>
<organism evidence="1 2">
    <name type="scientific">Thalictrum thalictroides</name>
    <name type="common">Rue-anemone</name>
    <name type="synonym">Anemone thalictroides</name>
    <dbReference type="NCBI Taxonomy" id="46969"/>
    <lineage>
        <taxon>Eukaryota</taxon>
        <taxon>Viridiplantae</taxon>
        <taxon>Streptophyta</taxon>
        <taxon>Embryophyta</taxon>
        <taxon>Tracheophyta</taxon>
        <taxon>Spermatophyta</taxon>
        <taxon>Magnoliopsida</taxon>
        <taxon>Ranunculales</taxon>
        <taxon>Ranunculaceae</taxon>
        <taxon>Thalictroideae</taxon>
        <taxon>Thalictrum</taxon>
    </lineage>
</organism>
<sequence length="99" mass="11098">MKLNTELQSARFYNVKGLSSGVHLKIDSIRKHSADCLLLASSANGTSSKNPPSLILRCLHLPLYSKPRFWEEECIKLVPYRTFGIQKLVTKGVSIHVNC</sequence>
<dbReference type="EMBL" id="JABWDY010025134">
    <property type="protein sequence ID" value="KAF5189690.1"/>
    <property type="molecule type" value="Genomic_DNA"/>
</dbReference>
<name>A0A7J6VZR8_THATH</name>
<accession>A0A7J6VZR8</accession>
<protein>
    <submittedName>
        <fullName evidence="1">Uncharacterized protein</fullName>
    </submittedName>
</protein>
<evidence type="ECO:0000313" key="1">
    <source>
        <dbReference type="EMBL" id="KAF5189690.1"/>
    </source>
</evidence>